<organism evidence="2 3">
    <name type="scientific">Halopelagius fulvigenes</name>
    <dbReference type="NCBI Taxonomy" id="1198324"/>
    <lineage>
        <taxon>Archaea</taxon>
        <taxon>Methanobacteriati</taxon>
        <taxon>Methanobacteriota</taxon>
        <taxon>Stenosarchaea group</taxon>
        <taxon>Halobacteria</taxon>
        <taxon>Halobacteriales</taxon>
        <taxon>Haloferacaceae</taxon>
    </lineage>
</organism>
<accession>A0ABD5TYM3</accession>
<protein>
    <submittedName>
        <fullName evidence="2">Uncharacterized protein</fullName>
    </submittedName>
</protein>
<evidence type="ECO:0000313" key="2">
    <source>
        <dbReference type="EMBL" id="MFC6825665.1"/>
    </source>
</evidence>
<dbReference type="EMBL" id="JBHSXH010000015">
    <property type="protein sequence ID" value="MFC6825665.1"/>
    <property type="molecule type" value="Genomic_DNA"/>
</dbReference>
<sequence length="77" mass="8901">MAQTAESGMGRYRALMTDTDRDYITGNGEPSDSQRDQSVYRVRKRITEELPQDIDVLREHRPDLLDELREVVCDGDD</sequence>
<dbReference type="Proteomes" id="UP001596408">
    <property type="component" value="Unassembled WGS sequence"/>
</dbReference>
<keyword evidence="3" id="KW-1185">Reference proteome</keyword>
<name>A0ABD5TYM3_9EURY</name>
<dbReference type="AlphaFoldDB" id="A0ABD5TYM3"/>
<feature type="region of interest" description="Disordered" evidence="1">
    <location>
        <begin position="1"/>
        <end position="39"/>
    </location>
</feature>
<comment type="caution">
    <text evidence="2">The sequence shown here is derived from an EMBL/GenBank/DDBJ whole genome shotgun (WGS) entry which is preliminary data.</text>
</comment>
<gene>
    <name evidence="2" type="ORF">ACFQEV_11785</name>
</gene>
<reference evidence="2 3" key="1">
    <citation type="journal article" date="2019" name="Int. J. Syst. Evol. Microbiol.">
        <title>The Global Catalogue of Microorganisms (GCM) 10K type strain sequencing project: providing services to taxonomists for standard genome sequencing and annotation.</title>
        <authorList>
            <consortium name="The Broad Institute Genomics Platform"/>
            <consortium name="The Broad Institute Genome Sequencing Center for Infectious Disease"/>
            <person name="Wu L."/>
            <person name="Ma J."/>
        </authorList>
    </citation>
    <scope>NUCLEOTIDE SEQUENCE [LARGE SCALE GENOMIC DNA]</scope>
    <source>
        <strain evidence="2 3">YIM 94188</strain>
    </source>
</reference>
<dbReference type="RefSeq" id="WP_379696106.1">
    <property type="nucleotide sequence ID" value="NZ_JBHSXH010000015.1"/>
</dbReference>
<evidence type="ECO:0000313" key="3">
    <source>
        <dbReference type="Proteomes" id="UP001596408"/>
    </source>
</evidence>
<evidence type="ECO:0000256" key="1">
    <source>
        <dbReference type="SAM" id="MobiDB-lite"/>
    </source>
</evidence>
<proteinExistence type="predicted"/>